<name>L7CCT0_RHOBT</name>
<accession>L7CCT0</accession>
<comment type="caution">
    <text evidence="2">The sequence shown here is derived from an EMBL/GenBank/DDBJ whole genome shotgun (WGS) entry which is preliminary data.</text>
</comment>
<organism evidence="2 3">
    <name type="scientific">Rhodopirellula baltica SWK14</name>
    <dbReference type="NCBI Taxonomy" id="993516"/>
    <lineage>
        <taxon>Bacteria</taxon>
        <taxon>Pseudomonadati</taxon>
        <taxon>Planctomycetota</taxon>
        <taxon>Planctomycetia</taxon>
        <taxon>Pirellulales</taxon>
        <taxon>Pirellulaceae</taxon>
        <taxon>Rhodopirellula</taxon>
    </lineage>
</organism>
<evidence type="ECO:0000256" key="1">
    <source>
        <dbReference type="SAM" id="MobiDB-lite"/>
    </source>
</evidence>
<protein>
    <submittedName>
        <fullName evidence="2">Uncharacterized protein</fullName>
    </submittedName>
</protein>
<gene>
    <name evidence="2" type="ORF">RBSWK_04329</name>
</gene>
<dbReference type="AlphaFoldDB" id="L7CCT0"/>
<evidence type="ECO:0000313" key="2">
    <source>
        <dbReference type="EMBL" id="ELP31823.1"/>
    </source>
</evidence>
<feature type="compositionally biased region" description="Basic and acidic residues" evidence="1">
    <location>
        <begin position="1"/>
        <end position="11"/>
    </location>
</feature>
<feature type="region of interest" description="Disordered" evidence="1">
    <location>
        <begin position="1"/>
        <end position="42"/>
    </location>
</feature>
<dbReference type="Proteomes" id="UP000010959">
    <property type="component" value="Unassembled WGS sequence"/>
</dbReference>
<proteinExistence type="predicted"/>
<reference evidence="2 3" key="1">
    <citation type="journal article" date="2013" name="Mar. Genomics">
        <title>Expression of sulfatases in Rhodopirellula baltica and the diversity of sulfatases in the genus Rhodopirellula.</title>
        <authorList>
            <person name="Wegner C.E."/>
            <person name="Richter-Heitmann T."/>
            <person name="Klindworth A."/>
            <person name="Klockow C."/>
            <person name="Richter M."/>
            <person name="Achstetter T."/>
            <person name="Glockner F.O."/>
            <person name="Harder J."/>
        </authorList>
    </citation>
    <scope>NUCLEOTIDE SEQUENCE [LARGE SCALE GENOMIC DNA]</scope>
    <source>
        <strain evidence="2 3">SWK14</strain>
    </source>
</reference>
<evidence type="ECO:0000313" key="3">
    <source>
        <dbReference type="Proteomes" id="UP000010959"/>
    </source>
</evidence>
<dbReference type="EMBL" id="AMWG01000118">
    <property type="protein sequence ID" value="ELP31823.1"/>
    <property type="molecule type" value="Genomic_DNA"/>
</dbReference>
<sequence length="42" mass="4380">MSGEWASRDVKPNGQSIDVHHHQGLSNPAPEISVAPANSSGN</sequence>